<dbReference type="OrthoDB" id="9833302at2"/>
<sequence>MLFSIIYSVDCPSGTDIADFAPPVLDLFDETEDDDQYDYGYLEGEWENGHHRKWCGILNREQFDAFLEYTGLYAEDVETMGSLGAPGCGIGWAPAISFTNDDPEAIQSAYVTPLPETTRESLGEEDWNRIRAAVLAVY</sequence>
<name>A0A5C5XPK2_9PLAN</name>
<gene>
    <name evidence="1" type="ORF">Pan54_51530</name>
</gene>
<protein>
    <submittedName>
        <fullName evidence="1">Uncharacterized protein</fullName>
    </submittedName>
</protein>
<accession>A0A5C5XPK2</accession>
<evidence type="ECO:0000313" key="1">
    <source>
        <dbReference type="EMBL" id="TWT64391.1"/>
    </source>
</evidence>
<dbReference type="RefSeq" id="WP_146506106.1">
    <property type="nucleotide sequence ID" value="NZ_SJPG01000001.1"/>
</dbReference>
<organism evidence="1 2">
    <name type="scientific">Rubinisphaera italica</name>
    <dbReference type="NCBI Taxonomy" id="2527969"/>
    <lineage>
        <taxon>Bacteria</taxon>
        <taxon>Pseudomonadati</taxon>
        <taxon>Planctomycetota</taxon>
        <taxon>Planctomycetia</taxon>
        <taxon>Planctomycetales</taxon>
        <taxon>Planctomycetaceae</taxon>
        <taxon>Rubinisphaera</taxon>
    </lineage>
</organism>
<dbReference type="Proteomes" id="UP000316095">
    <property type="component" value="Unassembled WGS sequence"/>
</dbReference>
<dbReference type="AlphaFoldDB" id="A0A5C5XPK2"/>
<dbReference type="EMBL" id="SJPG01000001">
    <property type="protein sequence ID" value="TWT64391.1"/>
    <property type="molecule type" value="Genomic_DNA"/>
</dbReference>
<keyword evidence="2" id="KW-1185">Reference proteome</keyword>
<reference evidence="1 2" key="1">
    <citation type="submission" date="2019-02" db="EMBL/GenBank/DDBJ databases">
        <title>Deep-cultivation of Planctomycetes and their phenomic and genomic characterization uncovers novel biology.</title>
        <authorList>
            <person name="Wiegand S."/>
            <person name="Jogler M."/>
            <person name="Boedeker C."/>
            <person name="Pinto D."/>
            <person name="Vollmers J."/>
            <person name="Rivas-Marin E."/>
            <person name="Kohn T."/>
            <person name="Peeters S.H."/>
            <person name="Heuer A."/>
            <person name="Rast P."/>
            <person name="Oberbeckmann S."/>
            <person name="Bunk B."/>
            <person name="Jeske O."/>
            <person name="Meyerdierks A."/>
            <person name="Storesund J.E."/>
            <person name="Kallscheuer N."/>
            <person name="Luecker S."/>
            <person name="Lage O.M."/>
            <person name="Pohl T."/>
            <person name="Merkel B.J."/>
            <person name="Hornburger P."/>
            <person name="Mueller R.-W."/>
            <person name="Bruemmer F."/>
            <person name="Labrenz M."/>
            <person name="Spormann A.M."/>
            <person name="Op Den Camp H."/>
            <person name="Overmann J."/>
            <person name="Amann R."/>
            <person name="Jetten M.S.M."/>
            <person name="Mascher T."/>
            <person name="Medema M.H."/>
            <person name="Devos D.P."/>
            <person name="Kaster A.-K."/>
            <person name="Ovreas L."/>
            <person name="Rohde M."/>
            <person name="Galperin M.Y."/>
            <person name="Jogler C."/>
        </authorList>
    </citation>
    <scope>NUCLEOTIDE SEQUENCE [LARGE SCALE GENOMIC DNA]</scope>
    <source>
        <strain evidence="1 2">Pan54</strain>
    </source>
</reference>
<evidence type="ECO:0000313" key="2">
    <source>
        <dbReference type="Proteomes" id="UP000316095"/>
    </source>
</evidence>
<comment type="caution">
    <text evidence="1">The sequence shown here is derived from an EMBL/GenBank/DDBJ whole genome shotgun (WGS) entry which is preliminary data.</text>
</comment>
<proteinExistence type="predicted"/>